<dbReference type="PANTHER" id="PTHR37984:SF9">
    <property type="entry name" value="INTEGRASE CATALYTIC DOMAIN-CONTAINING PROTEIN"/>
    <property type="match status" value="1"/>
</dbReference>
<dbReference type="InterPro" id="IPR043502">
    <property type="entry name" value="DNA/RNA_pol_sf"/>
</dbReference>
<dbReference type="CDD" id="cd01647">
    <property type="entry name" value="RT_LTR"/>
    <property type="match status" value="1"/>
</dbReference>
<dbReference type="InterPro" id="IPR043128">
    <property type="entry name" value="Rev_trsase/Diguanyl_cyclase"/>
</dbReference>
<dbReference type="PROSITE" id="PS50878">
    <property type="entry name" value="RT_POL"/>
    <property type="match status" value="1"/>
</dbReference>
<dbReference type="InterPro" id="IPR000477">
    <property type="entry name" value="RT_dom"/>
</dbReference>
<gene>
    <name evidence="2" type="ORF">ECPE_LOCUS18249</name>
</gene>
<dbReference type="PANTHER" id="PTHR37984">
    <property type="entry name" value="PROTEIN CBG26694"/>
    <property type="match status" value="1"/>
</dbReference>
<accession>A0A183BGB3</accession>
<dbReference type="OrthoDB" id="116078at2759"/>
<reference evidence="2 3" key="2">
    <citation type="submission" date="2018-11" db="EMBL/GenBank/DDBJ databases">
        <authorList>
            <consortium name="Pathogen Informatics"/>
        </authorList>
    </citation>
    <scope>NUCLEOTIDE SEQUENCE [LARGE SCALE GENOMIC DNA]</scope>
    <source>
        <strain evidence="2 3">Egypt</strain>
    </source>
</reference>
<reference evidence="4" key="1">
    <citation type="submission" date="2016-06" db="UniProtKB">
        <authorList>
            <consortium name="WormBaseParasite"/>
        </authorList>
    </citation>
    <scope>IDENTIFICATION</scope>
</reference>
<dbReference type="Gene3D" id="3.30.70.270">
    <property type="match status" value="2"/>
</dbReference>
<dbReference type="SUPFAM" id="SSF56672">
    <property type="entry name" value="DNA/RNA polymerases"/>
    <property type="match status" value="1"/>
</dbReference>
<dbReference type="WBParaSite" id="ECPE_0001829801-mRNA-1">
    <property type="protein sequence ID" value="ECPE_0001829801-mRNA-1"/>
    <property type="gene ID" value="ECPE_0001829801"/>
</dbReference>
<proteinExistence type="predicted"/>
<dbReference type="Gene3D" id="3.10.10.10">
    <property type="entry name" value="HIV Type 1 Reverse Transcriptase, subunit A, domain 1"/>
    <property type="match status" value="1"/>
</dbReference>
<evidence type="ECO:0000259" key="1">
    <source>
        <dbReference type="PROSITE" id="PS50878"/>
    </source>
</evidence>
<dbReference type="InterPro" id="IPR050951">
    <property type="entry name" value="Retrovirus_Pol_polyprotein"/>
</dbReference>
<keyword evidence="3" id="KW-1185">Reference proteome</keyword>
<evidence type="ECO:0000313" key="2">
    <source>
        <dbReference type="EMBL" id="VDP95939.1"/>
    </source>
</evidence>
<feature type="domain" description="Reverse transcriptase" evidence="1">
    <location>
        <begin position="1"/>
        <end position="131"/>
    </location>
</feature>
<dbReference type="Pfam" id="PF00078">
    <property type="entry name" value="RVT_1"/>
    <property type="match status" value="1"/>
</dbReference>
<dbReference type="EMBL" id="UZAN01076265">
    <property type="protein sequence ID" value="VDP95939.1"/>
    <property type="molecule type" value="Genomic_DNA"/>
</dbReference>
<sequence length="185" mass="21654">METEDFMKSLHGCQFFSKIDLPYAYLQIPLHPDLRGFTTINTPWRLFQYNFLPFGLHVSSGIFQSTIDNVLSKLRDVLTYQDHVKMFGTKKEAHDNNLKKILERFMGKNVRIKSSKCMFGMMELEFLGFTVCSKVYRPDPNRFKLLVNIKSPKDQNLLRSIMGCFRYYSRFIPNFATGAHPLFVT</sequence>
<protein>
    <submittedName>
        <fullName evidence="4">Reverse transcriptase domain-containing protein</fullName>
    </submittedName>
</protein>
<dbReference type="AlphaFoldDB" id="A0A183BGB3"/>
<name>A0A183BGB3_9TREM</name>
<dbReference type="Proteomes" id="UP000272942">
    <property type="component" value="Unassembled WGS sequence"/>
</dbReference>
<evidence type="ECO:0000313" key="3">
    <source>
        <dbReference type="Proteomes" id="UP000272942"/>
    </source>
</evidence>
<organism evidence="4">
    <name type="scientific">Echinostoma caproni</name>
    <dbReference type="NCBI Taxonomy" id="27848"/>
    <lineage>
        <taxon>Eukaryota</taxon>
        <taxon>Metazoa</taxon>
        <taxon>Spiralia</taxon>
        <taxon>Lophotrochozoa</taxon>
        <taxon>Platyhelminthes</taxon>
        <taxon>Trematoda</taxon>
        <taxon>Digenea</taxon>
        <taxon>Plagiorchiida</taxon>
        <taxon>Echinostomata</taxon>
        <taxon>Echinostomatoidea</taxon>
        <taxon>Echinostomatidae</taxon>
        <taxon>Echinostoma</taxon>
    </lineage>
</organism>
<evidence type="ECO:0000313" key="4">
    <source>
        <dbReference type="WBParaSite" id="ECPE_0001829801-mRNA-1"/>
    </source>
</evidence>